<gene>
    <name evidence="1" type="ORF">K814_0116475</name>
</gene>
<accession>A0A0A1Z0U0</accession>
<evidence type="ECO:0000313" key="1">
    <source>
        <dbReference type="EMBL" id="KGE66869.1"/>
    </source>
</evidence>
<dbReference type="AlphaFoldDB" id="A0A0A1Z0U0"/>
<dbReference type="EMBL" id="ASGY01000118">
    <property type="protein sequence ID" value="KGE66869.1"/>
    <property type="molecule type" value="Genomic_DNA"/>
</dbReference>
<name>A0A0A1Z0U0_PSEFL</name>
<organism evidence="1 2">
    <name type="scientific">Pseudomonas fluorescens LMG 5329</name>
    <dbReference type="NCBI Taxonomy" id="1324332"/>
    <lineage>
        <taxon>Bacteria</taxon>
        <taxon>Pseudomonadati</taxon>
        <taxon>Pseudomonadota</taxon>
        <taxon>Gammaproteobacteria</taxon>
        <taxon>Pseudomonadales</taxon>
        <taxon>Pseudomonadaceae</taxon>
        <taxon>Pseudomonas</taxon>
    </lineage>
</organism>
<dbReference type="OrthoDB" id="9961851at2"/>
<protein>
    <submittedName>
        <fullName evidence="1">Uncharacterized protein</fullName>
    </submittedName>
</protein>
<evidence type="ECO:0000313" key="2">
    <source>
        <dbReference type="Proteomes" id="UP000030060"/>
    </source>
</evidence>
<proteinExistence type="predicted"/>
<dbReference type="Proteomes" id="UP000030060">
    <property type="component" value="Unassembled WGS sequence"/>
</dbReference>
<comment type="caution">
    <text evidence="1">The sequence shown here is derived from an EMBL/GenBank/DDBJ whole genome shotgun (WGS) entry which is preliminary data.</text>
</comment>
<reference evidence="1 2" key="1">
    <citation type="journal article" date="2013" name="Genome Announc.">
        <title>Draft Genome Sequence of Pseudomonas fluorescens LMG 5329, a White Line-Inducing Principle-Producing Bioindicator for the Mushroom Pathogen Pseudomonas tolaasii.</title>
        <authorList>
            <person name="Ghequire M.G."/>
            <person name="Rokni-Zadeh H."/>
            <person name="Zarrineh P."/>
            <person name="De Mot R."/>
        </authorList>
    </citation>
    <scope>NUCLEOTIDE SEQUENCE [LARGE SCALE GENOMIC DNA]</scope>
    <source>
        <strain evidence="1 2">LMG 5329</strain>
    </source>
</reference>
<sequence length="67" mass="7631">MQDWKTDTGRLSTRSSIKHLRMQRDERRLKSQGFLILQPNPFVDDVGIEAVAQDDVCGGGLDSEHFQ</sequence>